<dbReference type="NCBIfam" id="TIGR01443">
    <property type="entry name" value="intein_Cterm"/>
    <property type="match status" value="1"/>
</dbReference>
<evidence type="ECO:0000259" key="11">
    <source>
        <dbReference type="PROSITE" id="PS50819"/>
    </source>
</evidence>
<dbReference type="InterPro" id="IPR004042">
    <property type="entry name" value="Intein_endonuc_central"/>
</dbReference>
<keyword evidence="8 10" id="KW-0472">Membrane</keyword>
<dbReference type="SUPFAM" id="SSF52540">
    <property type="entry name" value="P-loop containing nucleoside triphosphate hydrolases"/>
    <property type="match status" value="2"/>
</dbReference>
<evidence type="ECO:0000256" key="5">
    <source>
        <dbReference type="ARBA" id="ARBA00022813"/>
    </source>
</evidence>
<dbReference type="PANTHER" id="PTHR43389:SF4">
    <property type="entry name" value="V-TYPE PROTON ATPASE SUBUNIT B"/>
    <property type="match status" value="1"/>
</dbReference>
<dbReference type="InterPro" id="IPR003586">
    <property type="entry name" value="Hint_dom_C"/>
</dbReference>
<keyword evidence="7 10" id="KW-0406">Ion transport</keyword>
<dbReference type="NCBIfam" id="TIGR01445">
    <property type="entry name" value="intein_Nterm"/>
    <property type="match status" value="1"/>
</dbReference>
<organism evidence="12 13">
    <name type="scientific">Methanopyrus kandleri</name>
    <dbReference type="NCBI Taxonomy" id="2320"/>
    <lineage>
        <taxon>Archaea</taxon>
        <taxon>Methanobacteriati</taxon>
        <taxon>Methanobacteriota</taxon>
        <taxon>Methanomada group</taxon>
        <taxon>Methanopyri</taxon>
        <taxon>Methanopyrales</taxon>
        <taxon>Methanopyraceae</taxon>
        <taxon>Methanopyrus</taxon>
    </lineage>
</organism>
<evidence type="ECO:0000256" key="2">
    <source>
        <dbReference type="ARBA" id="ARBA00022448"/>
    </source>
</evidence>
<proteinExistence type="inferred from homology"/>
<dbReference type="Pfam" id="PF22919">
    <property type="entry name" value="ATP-synt_VA_C"/>
    <property type="match status" value="1"/>
</dbReference>
<dbReference type="SMART" id="SM00305">
    <property type="entry name" value="HintC"/>
    <property type="match status" value="1"/>
</dbReference>
<evidence type="ECO:0000256" key="8">
    <source>
        <dbReference type="ARBA" id="ARBA00023136"/>
    </source>
</evidence>
<evidence type="ECO:0000256" key="1">
    <source>
        <dbReference type="ARBA" id="ARBA00008936"/>
    </source>
</evidence>
<dbReference type="SUPFAM" id="SSF51294">
    <property type="entry name" value="Hedgehog/intein (Hint) domain"/>
    <property type="match status" value="1"/>
</dbReference>
<dbReference type="PROSITE" id="PS00152">
    <property type="entry name" value="ATPASE_ALPHA_BETA"/>
    <property type="match status" value="1"/>
</dbReference>
<keyword evidence="2 10" id="KW-0813">Transport</keyword>
<keyword evidence="5" id="KW-0068">Autocatalytic cleavage</keyword>
<dbReference type="InterPro" id="IPR027434">
    <property type="entry name" value="Homing_endonucl"/>
</dbReference>
<dbReference type="GO" id="GO:0042777">
    <property type="term" value="P:proton motive force-driven plasma membrane ATP synthesis"/>
    <property type="evidence" value="ECO:0007669"/>
    <property type="project" value="UniProtKB-UniRule"/>
</dbReference>
<gene>
    <name evidence="10" type="primary">atpB</name>
    <name evidence="12" type="ORF">HA336_06600</name>
</gene>
<keyword evidence="4 10" id="KW-0375">Hydrogen ion transport</keyword>
<dbReference type="CDD" id="cd18112">
    <property type="entry name" value="ATP-synt_V_A-type_beta_C"/>
    <property type="match status" value="1"/>
</dbReference>
<dbReference type="PROSITE" id="PS50818">
    <property type="entry name" value="INTEIN_C_TER"/>
    <property type="match status" value="1"/>
</dbReference>
<keyword evidence="6" id="KW-0651">Protein splicing</keyword>
<dbReference type="AlphaFoldDB" id="A0A832TDI5"/>
<dbReference type="InterPro" id="IPR030934">
    <property type="entry name" value="Intein_C"/>
</dbReference>
<name>A0A832TDI5_9EURY</name>
<dbReference type="InterPro" id="IPR006141">
    <property type="entry name" value="Intein_N"/>
</dbReference>
<dbReference type="Pfam" id="PF00006">
    <property type="entry name" value="ATP-synt_ab"/>
    <property type="match status" value="2"/>
</dbReference>
<dbReference type="GO" id="GO:0005524">
    <property type="term" value="F:ATP binding"/>
    <property type="evidence" value="ECO:0007669"/>
    <property type="project" value="UniProtKB-UniRule"/>
</dbReference>
<dbReference type="HAMAP" id="MF_00310">
    <property type="entry name" value="ATP_synth_B_arch"/>
    <property type="match status" value="1"/>
</dbReference>
<dbReference type="PROSITE" id="PS50817">
    <property type="entry name" value="INTEIN_N_TER"/>
    <property type="match status" value="1"/>
</dbReference>
<evidence type="ECO:0000256" key="7">
    <source>
        <dbReference type="ARBA" id="ARBA00023065"/>
    </source>
</evidence>
<dbReference type="Gene3D" id="3.10.28.10">
    <property type="entry name" value="Homing endonucleases"/>
    <property type="match status" value="1"/>
</dbReference>
<evidence type="ECO:0000256" key="4">
    <source>
        <dbReference type="ARBA" id="ARBA00022781"/>
    </source>
</evidence>
<dbReference type="SUPFAM" id="SSF55608">
    <property type="entry name" value="Homing endonucleases"/>
    <property type="match status" value="2"/>
</dbReference>
<dbReference type="PANTHER" id="PTHR43389">
    <property type="entry name" value="V-TYPE PROTON ATPASE SUBUNIT B"/>
    <property type="match status" value="1"/>
</dbReference>
<dbReference type="Pfam" id="PF02874">
    <property type="entry name" value="ATP-synt_ab_N"/>
    <property type="match status" value="1"/>
</dbReference>
<comment type="subunit">
    <text evidence="10">Has multiple subunits with at least A(3), B(3), C, D, E, F, H, I and proteolipid K(x).</text>
</comment>
<dbReference type="GO" id="GO:0004519">
    <property type="term" value="F:endonuclease activity"/>
    <property type="evidence" value="ECO:0007669"/>
    <property type="project" value="InterPro"/>
</dbReference>
<dbReference type="InterPro" id="IPR001387">
    <property type="entry name" value="Cro/C1-type_HTH"/>
</dbReference>
<dbReference type="InterPro" id="IPR036844">
    <property type="entry name" value="Hint_dom_sf"/>
</dbReference>
<keyword evidence="9 10" id="KW-0066">ATP synthesis</keyword>
<evidence type="ECO:0000256" key="3">
    <source>
        <dbReference type="ARBA" id="ARBA00022475"/>
    </source>
</evidence>
<dbReference type="PRINTS" id="PR00379">
    <property type="entry name" value="INTEIN"/>
</dbReference>
<dbReference type="InterPro" id="IPR003587">
    <property type="entry name" value="Hint_dom_N"/>
</dbReference>
<evidence type="ECO:0000256" key="10">
    <source>
        <dbReference type="HAMAP-Rule" id="MF_00310"/>
    </source>
</evidence>
<dbReference type="InterPro" id="IPR022879">
    <property type="entry name" value="V-ATPase_su_B/beta"/>
</dbReference>
<evidence type="ECO:0000313" key="13">
    <source>
        <dbReference type="Proteomes" id="UP000619545"/>
    </source>
</evidence>
<dbReference type="CDD" id="cd00081">
    <property type="entry name" value="Hint"/>
    <property type="match status" value="1"/>
</dbReference>
<dbReference type="InterPro" id="IPR004860">
    <property type="entry name" value="LAGLIDADG_dom"/>
</dbReference>
<dbReference type="Gene3D" id="2.170.16.10">
    <property type="entry name" value="Hedgehog/Intein (Hint) domain"/>
    <property type="match status" value="1"/>
</dbReference>
<dbReference type="SUPFAM" id="SSF47917">
    <property type="entry name" value="C-terminal domain of alpha and beta subunits of F1 ATP synthase"/>
    <property type="match status" value="1"/>
</dbReference>
<dbReference type="Proteomes" id="UP000619545">
    <property type="component" value="Unassembled WGS sequence"/>
</dbReference>
<accession>A0A832TDI5</accession>
<dbReference type="GO" id="GO:0005886">
    <property type="term" value="C:plasma membrane"/>
    <property type="evidence" value="ECO:0007669"/>
    <property type="project" value="UniProtKB-SubCell"/>
</dbReference>
<feature type="domain" description="DOD-type homing endonuclease" evidence="11">
    <location>
        <begin position="469"/>
        <end position="592"/>
    </location>
</feature>
<dbReference type="EMBL" id="DUJS01000004">
    <property type="protein sequence ID" value="HII70883.1"/>
    <property type="molecule type" value="Genomic_DNA"/>
</dbReference>
<comment type="similarity">
    <text evidence="1 10">Belongs to the ATPase alpha/beta chains family.</text>
</comment>
<evidence type="ECO:0000256" key="9">
    <source>
        <dbReference type="ARBA" id="ARBA00023310"/>
    </source>
</evidence>
<dbReference type="GO" id="GO:0046933">
    <property type="term" value="F:proton-transporting ATP synthase activity, rotational mechanism"/>
    <property type="evidence" value="ECO:0007669"/>
    <property type="project" value="UniProtKB-UniRule"/>
</dbReference>
<dbReference type="InterPro" id="IPR000194">
    <property type="entry name" value="ATPase_F1/V1/A1_a/bsu_nucl-bd"/>
</dbReference>
<dbReference type="InterPro" id="IPR006142">
    <property type="entry name" value="INTEIN"/>
</dbReference>
<dbReference type="SMART" id="SM00306">
    <property type="entry name" value="HintN"/>
    <property type="match status" value="1"/>
</dbReference>
<dbReference type="GO" id="GO:0016539">
    <property type="term" value="P:intein-mediated protein splicing"/>
    <property type="evidence" value="ECO:0007669"/>
    <property type="project" value="InterPro"/>
</dbReference>
<dbReference type="CDD" id="cd18118">
    <property type="entry name" value="ATP-synt_V_A-type_beta_N"/>
    <property type="match status" value="1"/>
</dbReference>
<dbReference type="CDD" id="cd00093">
    <property type="entry name" value="HTH_XRE"/>
    <property type="match status" value="1"/>
</dbReference>
<dbReference type="CDD" id="cd01135">
    <property type="entry name" value="V_A-ATPase_B"/>
    <property type="match status" value="1"/>
</dbReference>
<reference evidence="12" key="1">
    <citation type="journal article" date="2020" name="bioRxiv">
        <title>A rank-normalized archaeal taxonomy based on genome phylogeny resolves widespread incomplete and uneven classifications.</title>
        <authorList>
            <person name="Rinke C."/>
            <person name="Chuvochina M."/>
            <person name="Mussig A.J."/>
            <person name="Chaumeil P.-A."/>
            <person name="Waite D.W."/>
            <person name="Whitman W.B."/>
            <person name="Parks D.H."/>
            <person name="Hugenholtz P."/>
        </authorList>
    </citation>
    <scope>NUCLEOTIDE SEQUENCE</scope>
    <source>
        <strain evidence="12">UBA8853</strain>
    </source>
</reference>
<keyword evidence="3 10" id="KW-1003">Cell membrane</keyword>
<dbReference type="NCBIfam" id="NF003235">
    <property type="entry name" value="PRK04196.1"/>
    <property type="match status" value="2"/>
</dbReference>
<dbReference type="Gene3D" id="3.40.50.12240">
    <property type="match status" value="2"/>
</dbReference>
<dbReference type="PROSITE" id="PS50819">
    <property type="entry name" value="INTEIN_ENDONUCLEASE"/>
    <property type="match status" value="1"/>
</dbReference>
<dbReference type="InterPro" id="IPR027417">
    <property type="entry name" value="P-loop_NTPase"/>
</dbReference>
<dbReference type="InterPro" id="IPR055190">
    <property type="entry name" value="ATP-synt_VA_C"/>
</dbReference>
<dbReference type="Pfam" id="PF14528">
    <property type="entry name" value="LAGLIDADG_3"/>
    <property type="match status" value="2"/>
</dbReference>
<dbReference type="InterPro" id="IPR004100">
    <property type="entry name" value="ATPase_F1/V1/A1_a/bsu_N"/>
</dbReference>
<comment type="caution">
    <text evidence="12">The sequence shown here is derived from an EMBL/GenBank/DDBJ whole genome shotgun (WGS) entry which is preliminary data.</text>
</comment>
<protein>
    <recommendedName>
        <fullName evidence="10">A-type ATP synthase subunit B</fullName>
    </recommendedName>
</protein>
<comment type="subcellular location">
    <subcellularLocation>
        <location evidence="10">Cell membrane</location>
        <topology evidence="10">Peripheral membrane protein</topology>
    </subcellularLocation>
</comment>
<sequence length="968" mass="108036">MVVEGVEGAKYGEVVEVETPTGEVRRGQVLEARRDAAVVQVFEGTSGLDTTSTKVRFTGETLRIPVSTDLLGRILNGRGEPIDGGPEIVPEDELDIHGAPINPAARKYPSDFIQTGISAIDGMNTLVRGQKLPIFSGSGLPHNELAAQIARQATVPGEEEEFAVVFAAMGITHEEAAFFRREFEETGALDRAVLILNLADDPSMERIITPRIALTVAEYLAFENDMHVLVILTDMTNYCFAPGTRVITASGDVVEIDEIVERAAETAVDGGLREGSTEVTVGVTNVRTLAAWDGDLTSNDVVAVEKIEAPSRAVRVRTRSGAELVVSEDHKFLVDTEDGPRMVEASELKSGDELYSVRELRVSEKVPTYLELLLEAEDKFYVHPTEEFEEAVAERYGSLAEACREKELPYRAREAKERRYYELSEFARLATAVIESVDEATEYIDYVTAGGRKRVKFSSPRPGKEVMYVAGLIASDGSVDTERGFVMFSNTERELLSAFEEIVTEEFGVDASKTENQNGVTMLRVNSRVLARVFERLADPKTVLKMPRELVAAYLAGYVDGDGHLKDGKIVITTADRERAGDLQLLLKRLGVPSVLRERDGAYDVVVTGHDAAELAEELPLRHPKKAEAAASMSSGRRSSRFDRVSRRFGRLLREVRRKYGVRASDLGSSSTISQIESGERRATRRLALEIVERLEEVVGDVEEVRELRELAEGNYVLDEVVEVETVEYEHEYLYDVTVVPDHTLVVENGIITSNCEALREISAAREEVPGRRGYPGYMYTDLATIYERAGCIRGRKGSITQMPILTMPHDDITHPIPDLTGYITEGQIVLSRDLHRRGIYPPIDVLPSLSRLMDEGIGKGKTREDHPDLSNQLYAAYAEGRDLRDLVAVVGEEALTERDRKFLKFADEFEQRFVKQGRDENRSIEETLDLGWELLAILPERELKRVSDELIEKYHPKYRQKKEEQEE</sequence>
<dbReference type="InterPro" id="IPR020003">
    <property type="entry name" value="ATPase_a/bsu_AS"/>
</dbReference>
<comment type="function">
    <text evidence="10">Component of the A-type ATP synthase that produces ATP from ADP in the presence of a proton gradient across the membrane. The B chain is a regulatory subunit.</text>
</comment>
<evidence type="ECO:0000256" key="6">
    <source>
        <dbReference type="ARBA" id="ARBA00023000"/>
    </source>
</evidence>
<evidence type="ECO:0000313" key="12">
    <source>
        <dbReference type="EMBL" id="HII70883.1"/>
    </source>
</evidence>